<keyword evidence="4 5" id="KW-0687">Ribonucleoprotein</keyword>
<evidence type="ECO:0000256" key="1">
    <source>
        <dbReference type="ARBA" id="ARBA00022730"/>
    </source>
</evidence>
<evidence type="ECO:0000256" key="3">
    <source>
        <dbReference type="ARBA" id="ARBA00022980"/>
    </source>
</evidence>
<evidence type="ECO:0000259" key="8">
    <source>
        <dbReference type="Pfam" id="PF14693"/>
    </source>
</evidence>
<dbReference type="GO" id="GO:0006412">
    <property type="term" value="P:translation"/>
    <property type="evidence" value="ECO:0007669"/>
    <property type="project" value="UniProtKB-UniRule"/>
</dbReference>
<dbReference type="Gene3D" id="2.40.240.10">
    <property type="entry name" value="Ribosomal Protein L25, Chain P"/>
    <property type="match status" value="1"/>
</dbReference>
<evidence type="ECO:0000256" key="6">
    <source>
        <dbReference type="SAM" id="MobiDB-lite"/>
    </source>
</evidence>
<sequence>MFSLQSTIRDKKENPAELRKQGILPAVLYGDDLQSAPIEVALKDFQGVFSQAGENSIIKLKVKPAGDKTAAEEEYNVLIHQIARDPVSGEFIHADFYRPSTKKKVVAEIPLTFSGEPLAVKDLGGVLIKEIHTLKVKGLAHELPREIIVNLNSLKDFDARIFIRDLILPQGIEAQRGGNEMVALVVPAKEEKEEVVAPVAAPETTEGAQNKENKSQTKEEKG</sequence>
<feature type="domain" description="Large ribosomal subunit protein bL25 L25" evidence="7">
    <location>
        <begin position="5"/>
        <end position="96"/>
    </location>
</feature>
<dbReference type="Gene3D" id="2.170.120.20">
    <property type="entry name" value="Ribosomal protein L25, beta domain"/>
    <property type="match status" value="1"/>
</dbReference>
<proteinExistence type="inferred from homology"/>
<organism evidence="9 10">
    <name type="scientific">bacterium (Candidatus Gribaldobacteria) CG08_land_8_20_14_0_20_39_15</name>
    <dbReference type="NCBI Taxonomy" id="2014273"/>
    <lineage>
        <taxon>Bacteria</taxon>
        <taxon>Candidatus Gribaldobacteria</taxon>
    </lineage>
</organism>
<gene>
    <name evidence="5" type="primary">rplY</name>
    <name evidence="5" type="synonym">ctc</name>
    <name evidence="9" type="ORF">COT20_02195</name>
</gene>
<dbReference type="PANTHER" id="PTHR33284:SF1">
    <property type="entry name" value="RIBOSOMAL PROTEIN L25_GLN-TRNA SYNTHETASE, ANTI-CODON-BINDING DOMAIN-CONTAINING PROTEIN"/>
    <property type="match status" value="1"/>
</dbReference>
<accession>A0A2M6XU78</accession>
<evidence type="ECO:0000256" key="2">
    <source>
        <dbReference type="ARBA" id="ARBA00022884"/>
    </source>
</evidence>
<dbReference type="GO" id="GO:0022625">
    <property type="term" value="C:cytosolic large ribosomal subunit"/>
    <property type="evidence" value="ECO:0007669"/>
    <property type="project" value="TreeGrafter"/>
</dbReference>
<evidence type="ECO:0000256" key="4">
    <source>
        <dbReference type="ARBA" id="ARBA00023274"/>
    </source>
</evidence>
<evidence type="ECO:0000313" key="10">
    <source>
        <dbReference type="Proteomes" id="UP000229784"/>
    </source>
</evidence>
<dbReference type="HAMAP" id="MF_01334">
    <property type="entry name" value="Ribosomal_bL25_CTC"/>
    <property type="match status" value="1"/>
</dbReference>
<feature type="domain" description="Large ribosomal subunit protein bL25 beta" evidence="8">
    <location>
        <begin position="104"/>
        <end position="188"/>
    </location>
</feature>
<dbReference type="PANTHER" id="PTHR33284">
    <property type="entry name" value="RIBOSOMAL PROTEIN L25/GLN-TRNA SYNTHETASE, ANTI-CODON-BINDING DOMAIN-CONTAINING PROTEIN"/>
    <property type="match status" value="1"/>
</dbReference>
<dbReference type="EMBL" id="PEXQ01000054">
    <property type="protein sequence ID" value="PIU15001.1"/>
    <property type="molecule type" value="Genomic_DNA"/>
</dbReference>
<dbReference type="Pfam" id="PF01386">
    <property type="entry name" value="Ribosomal_L25p"/>
    <property type="match status" value="1"/>
</dbReference>
<name>A0A2M6XU78_9BACT</name>
<evidence type="ECO:0000259" key="7">
    <source>
        <dbReference type="Pfam" id="PF01386"/>
    </source>
</evidence>
<dbReference type="GO" id="GO:0003735">
    <property type="term" value="F:structural constituent of ribosome"/>
    <property type="evidence" value="ECO:0007669"/>
    <property type="project" value="InterPro"/>
</dbReference>
<dbReference type="Pfam" id="PF14693">
    <property type="entry name" value="Ribosomal_TL5_C"/>
    <property type="match status" value="1"/>
</dbReference>
<keyword evidence="1 5" id="KW-0699">rRNA-binding</keyword>
<evidence type="ECO:0000313" key="9">
    <source>
        <dbReference type="EMBL" id="PIU15001.1"/>
    </source>
</evidence>
<dbReference type="InterPro" id="IPR001021">
    <property type="entry name" value="Ribosomal_bL25_long"/>
</dbReference>
<dbReference type="SUPFAM" id="SSF50715">
    <property type="entry name" value="Ribosomal protein L25-like"/>
    <property type="match status" value="1"/>
</dbReference>
<comment type="caution">
    <text evidence="9">The sequence shown here is derived from an EMBL/GenBank/DDBJ whole genome shotgun (WGS) entry which is preliminary data.</text>
</comment>
<comment type="subunit">
    <text evidence="5">Part of the 50S ribosomal subunit; part of the 5S rRNA/L5/L18/L25 subcomplex. Contacts the 5S rRNA. Binds to the 5S rRNA independently of L5 and L18.</text>
</comment>
<feature type="compositionally biased region" description="Basic and acidic residues" evidence="6">
    <location>
        <begin position="209"/>
        <end position="222"/>
    </location>
</feature>
<dbReference type="InterPro" id="IPR020057">
    <property type="entry name" value="Ribosomal_bL25_b-dom"/>
</dbReference>
<dbReference type="InterPro" id="IPR037121">
    <property type="entry name" value="Ribosomal_bL25_C"/>
</dbReference>
<evidence type="ECO:0000256" key="5">
    <source>
        <dbReference type="HAMAP-Rule" id="MF_01334"/>
    </source>
</evidence>
<dbReference type="Proteomes" id="UP000229784">
    <property type="component" value="Unassembled WGS sequence"/>
</dbReference>
<dbReference type="GO" id="GO:0008097">
    <property type="term" value="F:5S rRNA binding"/>
    <property type="evidence" value="ECO:0007669"/>
    <property type="project" value="InterPro"/>
</dbReference>
<dbReference type="InterPro" id="IPR020930">
    <property type="entry name" value="Ribosomal_uL5_bac-type"/>
</dbReference>
<keyword evidence="2 5" id="KW-0694">RNA-binding</keyword>
<dbReference type="InterPro" id="IPR029751">
    <property type="entry name" value="Ribosomal_L25_dom"/>
</dbReference>
<dbReference type="NCBIfam" id="TIGR00731">
    <property type="entry name" value="bL25_bact_ctc"/>
    <property type="match status" value="1"/>
</dbReference>
<comment type="function">
    <text evidence="5">This is one of the proteins that binds to the 5S RNA in the ribosome where it forms part of the central protuberance.</text>
</comment>
<dbReference type="AlphaFoldDB" id="A0A2M6XU78"/>
<dbReference type="InterPro" id="IPR020056">
    <property type="entry name" value="Rbsml_bL25/Gln-tRNA_synth_N"/>
</dbReference>
<reference evidence="10" key="1">
    <citation type="submission" date="2017-09" db="EMBL/GenBank/DDBJ databases">
        <title>Depth-based differentiation of microbial function through sediment-hosted aquifers and enrichment of novel symbionts in the deep terrestrial subsurface.</title>
        <authorList>
            <person name="Probst A.J."/>
            <person name="Ladd B."/>
            <person name="Jarett J.K."/>
            <person name="Geller-Mcgrath D.E."/>
            <person name="Sieber C.M.K."/>
            <person name="Emerson J.B."/>
            <person name="Anantharaman K."/>
            <person name="Thomas B.C."/>
            <person name="Malmstrom R."/>
            <person name="Stieglmeier M."/>
            <person name="Klingl A."/>
            <person name="Woyke T."/>
            <person name="Ryan C.M."/>
            <person name="Banfield J.F."/>
        </authorList>
    </citation>
    <scope>NUCLEOTIDE SEQUENCE [LARGE SCALE GENOMIC DNA]</scope>
</reference>
<feature type="region of interest" description="Disordered" evidence="6">
    <location>
        <begin position="195"/>
        <end position="222"/>
    </location>
</feature>
<comment type="similarity">
    <text evidence="5">Belongs to the bacterial ribosomal protein bL25 family. CTC subfamily.</text>
</comment>
<protein>
    <recommendedName>
        <fullName evidence="5">Large ribosomal subunit protein bL25</fullName>
    </recommendedName>
    <alternativeName>
        <fullName evidence="5">General stress protein CTC</fullName>
    </alternativeName>
</protein>
<keyword evidence="3 5" id="KW-0689">Ribosomal protein</keyword>
<dbReference type="InterPro" id="IPR011035">
    <property type="entry name" value="Ribosomal_bL25/Gln-tRNA_synth"/>
</dbReference>
<dbReference type="CDD" id="cd00495">
    <property type="entry name" value="Ribosomal_L25_TL5_CTC"/>
    <property type="match status" value="1"/>
</dbReference>